<feature type="domain" description="AB hydrolase-1" evidence="1">
    <location>
        <begin position="27"/>
        <end position="274"/>
    </location>
</feature>
<gene>
    <name evidence="2" type="ORF">SAMN04487859_110140</name>
</gene>
<dbReference type="OrthoDB" id="9804723at2"/>
<dbReference type="PRINTS" id="PR00111">
    <property type="entry name" value="ABHYDROLASE"/>
</dbReference>
<reference evidence="3" key="1">
    <citation type="submission" date="2016-10" db="EMBL/GenBank/DDBJ databases">
        <authorList>
            <person name="Varghese N."/>
            <person name="Submissions S."/>
        </authorList>
    </citation>
    <scope>NUCLEOTIDE SEQUENCE [LARGE SCALE GENOMIC DNA]</scope>
    <source>
        <strain evidence="3">DSM 28463</strain>
    </source>
</reference>
<protein>
    <submittedName>
        <fullName evidence="2">Haloacetate dehalogenase</fullName>
    </submittedName>
</protein>
<organism evidence="2 3">
    <name type="scientific">Roseovarius lutimaris</name>
    <dbReference type="NCBI Taxonomy" id="1005928"/>
    <lineage>
        <taxon>Bacteria</taxon>
        <taxon>Pseudomonadati</taxon>
        <taxon>Pseudomonadota</taxon>
        <taxon>Alphaproteobacteria</taxon>
        <taxon>Rhodobacterales</taxon>
        <taxon>Roseobacteraceae</taxon>
        <taxon>Roseovarius</taxon>
    </lineage>
</organism>
<dbReference type="RefSeq" id="WP_092838198.1">
    <property type="nucleotide sequence ID" value="NZ_FOVP01000010.1"/>
</dbReference>
<dbReference type="STRING" id="1005928.SAMN04487859_110140"/>
<evidence type="ECO:0000259" key="1">
    <source>
        <dbReference type="Pfam" id="PF00561"/>
    </source>
</evidence>
<proteinExistence type="predicted"/>
<dbReference type="SUPFAM" id="SSF53474">
    <property type="entry name" value="alpha/beta-Hydrolases"/>
    <property type="match status" value="1"/>
</dbReference>
<dbReference type="PANTHER" id="PTHR43329">
    <property type="entry name" value="EPOXIDE HYDROLASE"/>
    <property type="match status" value="1"/>
</dbReference>
<sequence length="295" mass="32118">MTIPGFSDHVSAPNGVEVAFSQGGSGPALLVLHGFPQTRAMWASIAPELARTHRVICPDLRGYGQSGKPQDVAAYAFREMARDLTALMSELGHTTFHLIGHDRGARVAHRLALDAADRVQSVTLMDIVPTHTLLADLRTDVAQAYYHWFYLAQPEPFPETMIGYDPDAFYHACLLGWGGTKLSDFDAQRLDHYRAAWRDPDTIRGMCNDYRAVLSHDFADDTADLGARIACPALVLYGADGAMARAYDVPATWAPRCTKMQSAAIPGGHFFPDTAPGATLTALKAFLQAQAFTVP</sequence>
<accession>A0A1I5CNY9</accession>
<dbReference type="InterPro" id="IPR029058">
    <property type="entry name" value="AB_hydrolase_fold"/>
</dbReference>
<evidence type="ECO:0000313" key="2">
    <source>
        <dbReference type="EMBL" id="SFN88657.1"/>
    </source>
</evidence>
<dbReference type="AlphaFoldDB" id="A0A1I5CNY9"/>
<dbReference type="InterPro" id="IPR000073">
    <property type="entry name" value="AB_hydrolase_1"/>
</dbReference>
<keyword evidence="3" id="KW-1185">Reference proteome</keyword>
<dbReference type="Proteomes" id="UP000198599">
    <property type="component" value="Unassembled WGS sequence"/>
</dbReference>
<evidence type="ECO:0000313" key="3">
    <source>
        <dbReference type="Proteomes" id="UP000198599"/>
    </source>
</evidence>
<dbReference type="Gene3D" id="3.40.50.1820">
    <property type="entry name" value="alpha/beta hydrolase"/>
    <property type="match status" value="1"/>
</dbReference>
<name>A0A1I5CNY9_9RHOB</name>
<dbReference type="EMBL" id="FOVP01000010">
    <property type="protein sequence ID" value="SFN88657.1"/>
    <property type="molecule type" value="Genomic_DNA"/>
</dbReference>
<dbReference type="Pfam" id="PF00561">
    <property type="entry name" value="Abhydrolase_1"/>
    <property type="match status" value="1"/>
</dbReference>